<dbReference type="InterPro" id="IPR023198">
    <property type="entry name" value="PGP-like_dom2"/>
</dbReference>
<dbReference type="Gene3D" id="1.10.150.240">
    <property type="entry name" value="Putative phosphatase, domain 2"/>
    <property type="match status" value="1"/>
</dbReference>
<dbReference type="AlphaFoldDB" id="A0A3M7KQV4"/>
<comment type="caution">
    <text evidence="1">The sequence shown here is derived from an EMBL/GenBank/DDBJ whole genome shotgun (WGS) entry which is preliminary data.</text>
</comment>
<evidence type="ECO:0000313" key="1">
    <source>
        <dbReference type="EMBL" id="RMZ52229.1"/>
    </source>
</evidence>
<dbReference type="PANTHER" id="PTHR18901">
    <property type="entry name" value="2-DEOXYGLUCOSE-6-PHOSPHATE PHOSPHATASE 2"/>
    <property type="match status" value="1"/>
</dbReference>
<accession>A0A3M7KQV4</accession>
<feature type="non-terminal residue" evidence="1">
    <location>
        <position position="1"/>
    </location>
</feature>
<dbReference type="Gene3D" id="3.40.50.1000">
    <property type="entry name" value="HAD superfamily/HAD-like"/>
    <property type="match status" value="1"/>
</dbReference>
<sequence>ITHVLFDMDGLLLNTEEFYTVVQQNIAADYGKEFTWELKLCVGADQCLTSLTHFVPEEWGLPPYDNVDAREG</sequence>
<proteinExistence type="predicted"/>
<evidence type="ECO:0000313" key="2">
    <source>
        <dbReference type="Proteomes" id="UP000279271"/>
    </source>
</evidence>
<organism evidence="1 2">
    <name type="scientific">Auxenochlorella protothecoides</name>
    <name type="common">Green microalga</name>
    <name type="synonym">Chlorella protothecoides</name>
    <dbReference type="NCBI Taxonomy" id="3075"/>
    <lineage>
        <taxon>Eukaryota</taxon>
        <taxon>Viridiplantae</taxon>
        <taxon>Chlorophyta</taxon>
        <taxon>core chlorophytes</taxon>
        <taxon>Trebouxiophyceae</taxon>
        <taxon>Chlorellales</taxon>
        <taxon>Chlorellaceae</taxon>
        <taxon>Auxenochlorella</taxon>
    </lineage>
</organism>
<dbReference type="EMBL" id="QOKY01000213">
    <property type="protein sequence ID" value="RMZ52229.1"/>
    <property type="molecule type" value="Genomic_DNA"/>
</dbReference>
<dbReference type="InterPro" id="IPR036412">
    <property type="entry name" value="HAD-like_sf"/>
</dbReference>
<dbReference type="Proteomes" id="UP000279271">
    <property type="component" value="Unassembled WGS sequence"/>
</dbReference>
<gene>
    <name evidence="1" type="ORF">APUTEX25_001619</name>
</gene>
<dbReference type="InterPro" id="IPR023214">
    <property type="entry name" value="HAD_sf"/>
</dbReference>
<reference evidence="2" key="1">
    <citation type="journal article" date="2018" name="Algal Res.">
        <title>Characterization of plant carbon substrate utilization by Auxenochlorella protothecoides.</title>
        <authorList>
            <person name="Vogler B.W."/>
            <person name="Starkenburg S.R."/>
            <person name="Sudasinghe N."/>
            <person name="Schambach J.Y."/>
            <person name="Rollin J.A."/>
            <person name="Pattathil S."/>
            <person name="Barry A.N."/>
        </authorList>
    </citation>
    <scope>NUCLEOTIDE SEQUENCE [LARGE SCALE GENOMIC DNA]</scope>
    <source>
        <strain evidence="2">UTEX 25</strain>
    </source>
</reference>
<protein>
    <submittedName>
        <fullName evidence="1">Uncharacterized protein</fullName>
    </submittedName>
</protein>
<dbReference type="SUPFAM" id="SSF56784">
    <property type="entry name" value="HAD-like"/>
    <property type="match status" value="1"/>
</dbReference>
<dbReference type="GO" id="GO:0016791">
    <property type="term" value="F:phosphatase activity"/>
    <property type="evidence" value="ECO:0007669"/>
    <property type="project" value="TreeGrafter"/>
</dbReference>
<dbReference type="PANTHER" id="PTHR18901:SF38">
    <property type="entry name" value="PSEUDOURIDINE-5'-PHOSPHATASE"/>
    <property type="match status" value="1"/>
</dbReference>
<name>A0A3M7KQV4_AUXPR</name>